<protein>
    <submittedName>
        <fullName evidence="2">Uncharacterized protein</fullName>
    </submittedName>
</protein>
<keyword evidence="3" id="KW-1185">Reference proteome</keyword>
<evidence type="ECO:0000313" key="2">
    <source>
        <dbReference type="EMBL" id="KAF2899011.1"/>
    </source>
</evidence>
<sequence>MRWRLELSRNHEYAHIRFPNEKESTVSTGDLAPLPSIDENGLDLIEILSPFHEEDYTQVFSSSDSTPLKDSPAPTVETPLPQNATTPQSITAPPPENVDTKA</sequence>
<feature type="region of interest" description="Disordered" evidence="1">
    <location>
        <begin position="58"/>
        <end position="102"/>
    </location>
</feature>
<dbReference type="EMBL" id="VTPC01003127">
    <property type="protein sequence ID" value="KAF2899011.1"/>
    <property type="molecule type" value="Genomic_DNA"/>
</dbReference>
<organism evidence="2 3">
    <name type="scientific">Ignelater luminosus</name>
    <name type="common">Cucubano</name>
    <name type="synonym">Pyrophorus luminosus</name>
    <dbReference type="NCBI Taxonomy" id="2038154"/>
    <lineage>
        <taxon>Eukaryota</taxon>
        <taxon>Metazoa</taxon>
        <taxon>Ecdysozoa</taxon>
        <taxon>Arthropoda</taxon>
        <taxon>Hexapoda</taxon>
        <taxon>Insecta</taxon>
        <taxon>Pterygota</taxon>
        <taxon>Neoptera</taxon>
        <taxon>Endopterygota</taxon>
        <taxon>Coleoptera</taxon>
        <taxon>Polyphaga</taxon>
        <taxon>Elateriformia</taxon>
        <taxon>Elateroidea</taxon>
        <taxon>Elateridae</taxon>
        <taxon>Agrypninae</taxon>
        <taxon>Pyrophorini</taxon>
        <taxon>Ignelater</taxon>
    </lineage>
</organism>
<feature type="compositionally biased region" description="Polar residues" evidence="1">
    <location>
        <begin position="58"/>
        <end position="68"/>
    </location>
</feature>
<accession>A0A8K0GH41</accession>
<name>A0A8K0GH41_IGNLU</name>
<feature type="compositionally biased region" description="Polar residues" evidence="1">
    <location>
        <begin position="80"/>
        <end position="91"/>
    </location>
</feature>
<proteinExistence type="predicted"/>
<comment type="caution">
    <text evidence="2">The sequence shown here is derived from an EMBL/GenBank/DDBJ whole genome shotgun (WGS) entry which is preliminary data.</text>
</comment>
<evidence type="ECO:0000256" key="1">
    <source>
        <dbReference type="SAM" id="MobiDB-lite"/>
    </source>
</evidence>
<dbReference type="AlphaFoldDB" id="A0A8K0GH41"/>
<dbReference type="Proteomes" id="UP000801492">
    <property type="component" value="Unassembled WGS sequence"/>
</dbReference>
<gene>
    <name evidence="2" type="ORF">ILUMI_07165</name>
</gene>
<evidence type="ECO:0000313" key="3">
    <source>
        <dbReference type="Proteomes" id="UP000801492"/>
    </source>
</evidence>
<reference evidence="2" key="1">
    <citation type="submission" date="2019-08" db="EMBL/GenBank/DDBJ databases">
        <title>The genome of the North American firefly Photinus pyralis.</title>
        <authorList>
            <consortium name="Photinus pyralis genome working group"/>
            <person name="Fallon T.R."/>
            <person name="Sander Lower S.E."/>
            <person name="Weng J.-K."/>
        </authorList>
    </citation>
    <scope>NUCLEOTIDE SEQUENCE</scope>
    <source>
        <strain evidence="2">TRF0915ILg1</strain>
        <tissue evidence="2">Whole body</tissue>
    </source>
</reference>